<dbReference type="InterPro" id="IPR015424">
    <property type="entry name" value="PyrdxlP-dep_Trfase"/>
</dbReference>
<accession>A0A835AAT9</accession>
<name>A0A835AAT9_9POAL</name>
<dbReference type="OrthoDB" id="675015at2759"/>
<dbReference type="EMBL" id="JACEFO010002484">
    <property type="protein sequence ID" value="KAF8658080.1"/>
    <property type="molecule type" value="Genomic_DNA"/>
</dbReference>
<dbReference type="Gene3D" id="3.40.640.10">
    <property type="entry name" value="Type I PLP-dependent aspartate aminotransferase-like (Major domain)"/>
    <property type="match status" value="1"/>
</dbReference>
<gene>
    <name evidence="3" type="ORF">HU200_059545</name>
</gene>
<feature type="domain" description="Aminotransferase class V" evidence="2">
    <location>
        <begin position="81"/>
        <end position="262"/>
    </location>
</feature>
<dbReference type="PANTHER" id="PTHR43586:SF8">
    <property type="entry name" value="CYSTEINE DESULFURASE 1, CHLOROPLASTIC"/>
    <property type="match status" value="1"/>
</dbReference>
<dbReference type="Proteomes" id="UP000636709">
    <property type="component" value="Unassembled WGS sequence"/>
</dbReference>
<protein>
    <recommendedName>
        <fullName evidence="2">Aminotransferase class V domain-containing protein</fullName>
    </recommendedName>
</protein>
<dbReference type="PANTHER" id="PTHR43586">
    <property type="entry name" value="CYSTEINE DESULFURASE"/>
    <property type="match status" value="1"/>
</dbReference>
<evidence type="ECO:0000259" key="2">
    <source>
        <dbReference type="Pfam" id="PF00266"/>
    </source>
</evidence>
<proteinExistence type="predicted"/>
<organism evidence="3 4">
    <name type="scientific">Digitaria exilis</name>
    <dbReference type="NCBI Taxonomy" id="1010633"/>
    <lineage>
        <taxon>Eukaryota</taxon>
        <taxon>Viridiplantae</taxon>
        <taxon>Streptophyta</taxon>
        <taxon>Embryophyta</taxon>
        <taxon>Tracheophyta</taxon>
        <taxon>Spermatophyta</taxon>
        <taxon>Magnoliopsida</taxon>
        <taxon>Liliopsida</taxon>
        <taxon>Poales</taxon>
        <taxon>Poaceae</taxon>
        <taxon>PACMAD clade</taxon>
        <taxon>Panicoideae</taxon>
        <taxon>Panicodae</taxon>
        <taxon>Paniceae</taxon>
        <taxon>Anthephorinae</taxon>
        <taxon>Digitaria</taxon>
    </lineage>
</organism>
<evidence type="ECO:0000256" key="1">
    <source>
        <dbReference type="ARBA" id="ARBA00022898"/>
    </source>
</evidence>
<reference evidence="3" key="1">
    <citation type="submission" date="2020-07" db="EMBL/GenBank/DDBJ databases">
        <title>Genome sequence and genetic diversity analysis of an under-domesticated orphan crop, white fonio (Digitaria exilis).</title>
        <authorList>
            <person name="Bennetzen J.L."/>
            <person name="Chen S."/>
            <person name="Ma X."/>
            <person name="Wang X."/>
            <person name="Yssel A.E.J."/>
            <person name="Chaluvadi S.R."/>
            <person name="Johnson M."/>
            <person name="Gangashetty P."/>
            <person name="Hamidou F."/>
            <person name="Sanogo M.D."/>
            <person name="Zwaenepoel A."/>
            <person name="Wallace J."/>
            <person name="Van De Peer Y."/>
            <person name="Van Deynze A."/>
        </authorList>
    </citation>
    <scope>NUCLEOTIDE SEQUENCE</scope>
    <source>
        <tissue evidence="3">Leaves</tissue>
    </source>
</reference>
<dbReference type="Pfam" id="PF00266">
    <property type="entry name" value="Aminotran_5"/>
    <property type="match status" value="1"/>
</dbReference>
<dbReference type="AlphaFoldDB" id="A0A835AAT9"/>
<dbReference type="SUPFAM" id="SSF53383">
    <property type="entry name" value="PLP-dependent transferases"/>
    <property type="match status" value="1"/>
</dbReference>
<keyword evidence="4" id="KW-1185">Reference proteome</keyword>
<evidence type="ECO:0000313" key="4">
    <source>
        <dbReference type="Proteomes" id="UP000636709"/>
    </source>
</evidence>
<dbReference type="InterPro" id="IPR015421">
    <property type="entry name" value="PyrdxlP-dep_Trfase_major"/>
</dbReference>
<keyword evidence="1" id="KW-0663">Pyridoxal phosphate</keyword>
<dbReference type="InterPro" id="IPR000192">
    <property type="entry name" value="Aminotrans_V_dom"/>
</dbReference>
<comment type="caution">
    <text evidence="3">The sequence shown here is derived from an EMBL/GenBank/DDBJ whole genome shotgun (WGS) entry which is preliminary data.</text>
</comment>
<sequence>MPSVQVQAEHGAMAATASMKAAEAAQGMATLLNLLRASALEEKSAVSSAGTGEDKVEWLRSQLIGKDVEFDTPFGRRVLTYADQTASGRSLRYIEDYLVNEVLPFYGNTHTEDSHVGNKTTRLVHKASRYVKRCMGAGAGDALLFCGSGTTAAIKRLQEVLGIAVASVELLGRLAAQLRTEERWVVFVGPYEHHSNLLSWRRSLADVVEIGVDADGLVDFANRPMLGSFSACSNVTGVMTDTRQLARVLHEHGAFACFDFAAR</sequence>
<evidence type="ECO:0000313" key="3">
    <source>
        <dbReference type="EMBL" id="KAF8658080.1"/>
    </source>
</evidence>